<dbReference type="Proteomes" id="UP001055439">
    <property type="component" value="Chromosome 8"/>
</dbReference>
<protein>
    <submittedName>
        <fullName evidence="5">NPH3 family</fullName>
    </submittedName>
</protein>
<dbReference type="EMBL" id="CP097510">
    <property type="protein sequence ID" value="URE31822.1"/>
    <property type="molecule type" value="Genomic_DNA"/>
</dbReference>
<evidence type="ECO:0000256" key="3">
    <source>
        <dbReference type="PROSITE-ProRule" id="PRU00982"/>
    </source>
</evidence>
<comment type="pathway">
    <text evidence="1">Protein modification; protein ubiquitination.</text>
</comment>
<dbReference type="EMBL" id="CP097510">
    <property type="protein sequence ID" value="URE31825.1"/>
    <property type="molecule type" value="Genomic_DNA"/>
</dbReference>
<dbReference type="EMBL" id="CP097510">
    <property type="protein sequence ID" value="URE31830.1"/>
    <property type="molecule type" value="Genomic_DNA"/>
</dbReference>
<proteinExistence type="inferred from homology"/>
<feature type="domain" description="NPH3" evidence="4">
    <location>
        <begin position="285"/>
        <end position="561"/>
    </location>
</feature>
<gene>
    <name evidence="5" type="ORF">MUK42_06229</name>
</gene>
<reference evidence="5" key="1">
    <citation type="submission" date="2022-05" db="EMBL/GenBank/DDBJ databases">
        <title>The Musa troglodytarum L. genome provides insights into the mechanism of non-climacteric behaviour and enrichment of carotenoids.</title>
        <authorList>
            <person name="Wang J."/>
        </authorList>
    </citation>
    <scope>NUCLEOTIDE SEQUENCE</scope>
    <source>
        <tissue evidence="5">Leaf</tissue>
    </source>
</reference>
<evidence type="ECO:0000259" key="4">
    <source>
        <dbReference type="PROSITE" id="PS51649"/>
    </source>
</evidence>
<dbReference type="InterPro" id="IPR027356">
    <property type="entry name" value="NPH3_dom"/>
</dbReference>
<keyword evidence="6" id="KW-1185">Reference proteome</keyword>
<comment type="similarity">
    <text evidence="3">Belongs to the NPH3 family.</text>
</comment>
<dbReference type="PANTHER" id="PTHR32370">
    <property type="entry name" value="OS12G0117600 PROTEIN"/>
    <property type="match status" value="1"/>
</dbReference>
<evidence type="ECO:0000256" key="2">
    <source>
        <dbReference type="ARBA" id="ARBA00022786"/>
    </source>
</evidence>
<organism evidence="5 6">
    <name type="scientific">Musa troglodytarum</name>
    <name type="common">fe'i banana</name>
    <dbReference type="NCBI Taxonomy" id="320322"/>
    <lineage>
        <taxon>Eukaryota</taxon>
        <taxon>Viridiplantae</taxon>
        <taxon>Streptophyta</taxon>
        <taxon>Embryophyta</taxon>
        <taxon>Tracheophyta</taxon>
        <taxon>Spermatophyta</taxon>
        <taxon>Magnoliopsida</taxon>
        <taxon>Liliopsida</taxon>
        <taxon>Zingiberales</taxon>
        <taxon>Musaceae</taxon>
        <taxon>Musa</taxon>
    </lineage>
</organism>
<dbReference type="InterPro" id="IPR043454">
    <property type="entry name" value="NPH3/RPT2-like"/>
</dbReference>
<sequence>MIAWLPRTQTMGPAQCLLKPDETRPDFKCVSYMSMESSSALSKKEEEEEKKTKCFFSFPKGKRMVDQGSKTNMMPVRLALSFPFCTCEKSPNEQSPRRQPKMKFMKLGTRPDTFFTTESIRSVSSEVFTDLQIQVQDSFYRLHKFPLLSKCLLLQRHCSELKDAAEHAIIQLPDLPGGAEAFETCAKFCYGITITLSALNIVPVWCAAEYLQMNEDAERGNLARKLDSFFESCILRRWKDTLVTLQSTRKYPPLCEELGITARCVDAVATAIVANHPNSKAAPRNWWAESISELGSDHYWRIMVTIKSAGVVSDELIVDALQIYAWRWLPDTSRDGYESNLATEDSSSESRRQRLLMDKIVSLLPTEKGSASCSFLLKLLKVANLLNASSSLRMELRRRIGRQLEEASVDDLLIPPASTSNDALYDVDTVMAVLEEFLLQGQSPPTSPPRERLRCCSTSRVAKLIDGYLQKIAGDKNLPMEKLIAIAEAVPDSARPDHDDLYRAVDIYLRAHPELDKNARKQLCRILDCRKLSMEACAHAARNEVLPLRVVVQVLFFEQARAALAGGRVIELPGKVKALLATGAAAPPEDGWSISRLKCPSTKLVTLKMRLEEEEEDDDMDDDLVPRDALTRSASSRLRALCFLPRTPKRIIGKLLAMNRSLSYRH</sequence>
<keyword evidence="2" id="KW-0833">Ubl conjugation pathway</keyword>
<dbReference type="Gene3D" id="3.30.710.10">
    <property type="entry name" value="Potassium Channel Kv1.1, Chain A"/>
    <property type="match status" value="1"/>
</dbReference>
<evidence type="ECO:0000256" key="1">
    <source>
        <dbReference type="ARBA" id="ARBA00004906"/>
    </source>
</evidence>
<dbReference type="SUPFAM" id="SSF54695">
    <property type="entry name" value="POZ domain"/>
    <property type="match status" value="1"/>
</dbReference>
<evidence type="ECO:0000313" key="6">
    <source>
        <dbReference type="Proteomes" id="UP001055439"/>
    </source>
</evidence>
<dbReference type="Pfam" id="PF03000">
    <property type="entry name" value="NPH3"/>
    <property type="match status" value="1"/>
</dbReference>
<dbReference type="AlphaFoldDB" id="A0A9E7HE24"/>
<evidence type="ECO:0000313" key="5">
    <source>
        <dbReference type="EMBL" id="URE31830.1"/>
    </source>
</evidence>
<dbReference type="InterPro" id="IPR011333">
    <property type="entry name" value="SKP1/BTB/POZ_sf"/>
</dbReference>
<dbReference type="OrthoDB" id="624345at2759"/>
<dbReference type="PROSITE" id="PS51649">
    <property type="entry name" value="NPH3"/>
    <property type="match status" value="1"/>
</dbReference>
<name>A0A9E7HE24_9LILI</name>
<accession>A0A9E7HE24</accession>